<reference evidence="2 3" key="1">
    <citation type="journal article" date="2014" name="Genome Announc.">
        <title>Draft Genome Sequence of the Agar-Degrading Bacterium Catenovulum sp. Strain DS-2, Isolated from Intestines of Haliotis diversicolor.</title>
        <authorList>
            <person name="Shan D."/>
            <person name="Li X."/>
            <person name="Gu Z."/>
            <person name="Wei G."/>
            <person name="Gao Z."/>
            <person name="Shao Z."/>
        </authorList>
    </citation>
    <scope>NUCLEOTIDE SEQUENCE [LARGE SCALE GENOMIC DNA]</scope>
    <source>
        <strain evidence="2 3">DS-2</strain>
    </source>
</reference>
<dbReference type="PATRIC" id="fig|1328313.3.peg.1125"/>
<dbReference type="Proteomes" id="UP000019276">
    <property type="component" value="Unassembled WGS sequence"/>
</dbReference>
<keyword evidence="3" id="KW-1185">Reference proteome</keyword>
<dbReference type="EMBL" id="ARZY01000007">
    <property type="protein sequence ID" value="EWH10989.1"/>
    <property type="molecule type" value="Genomic_DNA"/>
</dbReference>
<sequence length="221" mass="25661">MNSPALFREIKHALKQNLLPGIILQLFALAIVWLYFYQPSSQVMFETIAQLKVQYGWRYTFVATALFGGLIPFLYLYRIRALPQLPISKLVAFYLLFWGIKGVEVDFFYQLQGYWFGYDNTFATIAKKTAMDQFVYSAMWAAPSITICYLWLENNFSYKKTLIAANKTFFTTTLPSVIISNWLVWIPAVSIIYTMPANLQIPLFNLVLCFWVLMLTALSKR</sequence>
<keyword evidence="1" id="KW-0812">Transmembrane</keyword>
<keyword evidence="1" id="KW-0472">Membrane</keyword>
<feature type="transmembrane region" description="Helical" evidence="1">
    <location>
        <begin position="57"/>
        <end position="78"/>
    </location>
</feature>
<dbReference type="OrthoDB" id="190277at2"/>
<proteinExistence type="predicted"/>
<evidence type="ECO:0000313" key="2">
    <source>
        <dbReference type="EMBL" id="EWH10989.1"/>
    </source>
</evidence>
<name>W7QDK8_9ALTE</name>
<dbReference type="eggNOG" id="ENOG5031H2B">
    <property type="taxonomic scope" value="Bacteria"/>
</dbReference>
<organism evidence="2 3">
    <name type="scientific">Catenovulum agarivorans DS-2</name>
    <dbReference type="NCBI Taxonomy" id="1328313"/>
    <lineage>
        <taxon>Bacteria</taxon>
        <taxon>Pseudomonadati</taxon>
        <taxon>Pseudomonadota</taxon>
        <taxon>Gammaproteobacteria</taxon>
        <taxon>Alteromonadales</taxon>
        <taxon>Alteromonadaceae</taxon>
        <taxon>Catenovulum</taxon>
    </lineage>
</organism>
<feature type="transmembrane region" description="Helical" evidence="1">
    <location>
        <begin position="18"/>
        <end position="37"/>
    </location>
</feature>
<feature type="transmembrane region" description="Helical" evidence="1">
    <location>
        <begin position="199"/>
        <end position="218"/>
    </location>
</feature>
<comment type="caution">
    <text evidence="2">The sequence shown here is derived from an EMBL/GenBank/DDBJ whole genome shotgun (WGS) entry which is preliminary data.</text>
</comment>
<dbReference type="AlphaFoldDB" id="W7QDK8"/>
<feature type="transmembrane region" description="Helical" evidence="1">
    <location>
        <begin position="134"/>
        <end position="152"/>
    </location>
</feature>
<gene>
    <name evidence="2" type="ORF">DS2_05455</name>
</gene>
<keyword evidence="1" id="KW-1133">Transmembrane helix</keyword>
<accession>W7QDK8</accession>
<feature type="transmembrane region" description="Helical" evidence="1">
    <location>
        <begin position="90"/>
        <end position="109"/>
    </location>
</feature>
<protein>
    <submittedName>
        <fullName evidence="2">Uncharacterized protein</fullName>
    </submittedName>
</protein>
<feature type="transmembrane region" description="Helical" evidence="1">
    <location>
        <begin position="173"/>
        <end position="193"/>
    </location>
</feature>
<evidence type="ECO:0000256" key="1">
    <source>
        <dbReference type="SAM" id="Phobius"/>
    </source>
</evidence>
<evidence type="ECO:0000313" key="3">
    <source>
        <dbReference type="Proteomes" id="UP000019276"/>
    </source>
</evidence>